<dbReference type="EMBL" id="JACIIQ010000006">
    <property type="protein sequence ID" value="MBB5670303.1"/>
    <property type="molecule type" value="Genomic_DNA"/>
</dbReference>
<evidence type="ECO:0000313" key="1">
    <source>
        <dbReference type="EMBL" id="MBB5670303.1"/>
    </source>
</evidence>
<accession>A0AB73GX30</accession>
<dbReference type="Proteomes" id="UP000528595">
    <property type="component" value="Unassembled WGS sequence"/>
</dbReference>
<protein>
    <submittedName>
        <fullName evidence="1">Uncharacterized protein</fullName>
    </submittedName>
</protein>
<proteinExistence type="predicted"/>
<comment type="caution">
    <text evidence="1">The sequence shown here is derived from an EMBL/GenBank/DDBJ whole genome shotgun (WGS) entry which is preliminary data.</text>
</comment>
<reference evidence="1" key="1">
    <citation type="submission" date="2020-08" db="EMBL/GenBank/DDBJ databases">
        <title>Studying the diversity of plant-associated saprophytic bacteria and their role in host health and plant-pathogen interactions.</title>
        <authorList>
            <person name="Potnis N."/>
        </authorList>
    </citation>
    <scope>NUCLEOTIDE SEQUENCE</scope>
    <source>
        <strain evidence="1">F21</strain>
    </source>
</reference>
<gene>
    <name evidence="1" type="ORF">FHR65_001858</name>
</gene>
<sequence>MVLRNGVVEEGCSRGAIMRPDGLHDLRVFAPVELPADLD</sequence>
<organism evidence="1">
    <name type="scientific">Xanthomonas arboricola</name>
    <dbReference type="NCBI Taxonomy" id="56448"/>
    <lineage>
        <taxon>Bacteria</taxon>
        <taxon>Pseudomonadati</taxon>
        <taxon>Pseudomonadota</taxon>
        <taxon>Gammaproteobacteria</taxon>
        <taxon>Lysobacterales</taxon>
        <taxon>Lysobacteraceae</taxon>
        <taxon>Xanthomonas</taxon>
    </lineage>
</organism>
<dbReference type="AlphaFoldDB" id="A0AB73GX30"/>
<name>A0AB73GX30_9XANT</name>